<gene>
    <name evidence="2" type="ORF">E2562_005439</name>
</gene>
<proteinExistence type="predicted"/>
<sequence length="84" mass="9180">MGPRFRIQRFKPAVTTGRRSVNPFHGLTHHTPTGGTGCWVQHGPGSRLRHELHLASPVFFSKPPASSSHLGTTTNTETVRATKP</sequence>
<comment type="caution">
    <text evidence="2">The sequence shown here is derived from an EMBL/GenBank/DDBJ whole genome shotgun (WGS) entry which is preliminary data.</text>
</comment>
<organism evidence="2 3">
    <name type="scientific">Oryza meyeriana var. granulata</name>
    <dbReference type="NCBI Taxonomy" id="110450"/>
    <lineage>
        <taxon>Eukaryota</taxon>
        <taxon>Viridiplantae</taxon>
        <taxon>Streptophyta</taxon>
        <taxon>Embryophyta</taxon>
        <taxon>Tracheophyta</taxon>
        <taxon>Spermatophyta</taxon>
        <taxon>Magnoliopsida</taxon>
        <taxon>Liliopsida</taxon>
        <taxon>Poales</taxon>
        <taxon>Poaceae</taxon>
        <taxon>BOP clade</taxon>
        <taxon>Oryzoideae</taxon>
        <taxon>Oryzeae</taxon>
        <taxon>Oryzinae</taxon>
        <taxon>Oryza</taxon>
        <taxon>Oryza meyeriana</taxon>
    </lineage>
</organism>
<evidence type="ECO:0000313" key="2">
    <source>
        <dbReference type="EMBL" id="KAF0911052.1"/>
    </source>
</evidence>
<evidence type="ECO:0000313" key="3">
    <source>
        <dbReference type="Proteomes" id="UP000479710"/>
    </source>
</evidence>
<name>A0A6G1DFS3_9ORYZ</name>
<dbReference type="Proteomes" id="UP000479710">
    <property type="component" value="Unassembled WGS sequence"/>
</dbReference>
<feature type="region of interest" description="Disordered" evidence="1">
    <location>
        <begin position="60"/>
        <end position="84"/>
    </location>
</feature>
<reference evidence="2 3" key="1">
    <citation type="submission" date="2019-11" db="EMBL/GenBank/DDBJ databases">
        <title>Whole genome sequence of Oryza granulata.</title>
        <authorList>
            <person name="Li W."/>
        </authorList>
    </citation>
    <scope>NUCLEOTIDE SEQUENCE [LARGE SCALE GENOMIC DNA]</scope>
    <source>
        <strain evidence="3">cv. Menghai</strain>
        <tissue evidence="2">Leaf</tissue>
    </source>
</reference>
<accession>A0A6G1DFS3</accession>
<protein>
    <submittedName>
        <fullName evidence="2">Uncharacterized protein</fullName>
    </submittedName>
</protein>
<dbReference type="EMBL" id="SPHZ02000006">
    <property type="protein sequence ID" value="KAF0911052.1"/>
    <property type="molecule type" value="Genomic_DNA"/>
</dbReference>
<feature type="compositionally biased region" description="Polar residues" evidence="1">
    <location>
        <begin position="64"/>
        <end position="84"/>
    </location>
</feature>
<dbReference type="AlphaFoldDB" id="A0A6G1DFS3"/>
<evidence type="ECO:0000256" key="1">
    <source>
        <dbReference type="SAM" id="MobiDB-lite"/>
    </source>
</evidence>
<keyword evidence="3" id="KW-1185">Reference proteome</keyword>